<dbReference type="InterPro" id="IPR031315">
    <property type="entry name" value="LNS2/PITP"/>
</dbReference>
<dbReference type="InterPro" id="IPR036412">
    <property type="entry name" value="HAD-like_sf"/>
</dbReference>
<dbReference type="GO" id="GO:0005737">
    <property type="term" value="C:cytoplasm"/>
    <property type="evidence" value="ECO:0007669"/>
    <property type="project" value="TreeGrafter"/>
</dbReference>
<evidence type="ECO:0000313" key="7">
    <source>
        <dbReference type="Proteomes" id="UP000728185"/>
    </source>
</evidence>
<dbReference type="SUPFAM" id="SSF56784">
    <property type="entry name" value="HAD-like"/>
    <property type="match status" value="1"/>
</dbReference>
<protein>
    <submittedName>
        <fullName evidence="6">Membrane-associated phosphatidylinositol transfer protein 1</fullName>
    </submittedName>
</protein>
<dbReference type="GO" id="GO:0008525">
    <property type="term" value="F:phosphatidylcholine transporter activity"/>
    <property type="evidence" value="ECO:0007669"/>
    <property type="project" value="TreeGrafter"/>
</dbReference>
<dbReference type="GO" id="GO:0008526">
    <property type="term" value="F:phosphatidylinositol transfer activity"/>
    <property type="evidence" value="ECO:0007669"/>
    <property type="project" value="TreeGrafter"/>
</dbReference>
<dbReference type="SMART" id="SM01127">
    <property type="entry name" value="DDHD"/>
    <property type="match status" value="1"/>
</dbReference>
<keyword evidence="3" id="KW-0106">Calcium</keyword>
<comment type="caution">
    <text evidence="6">The sequence shown here is derived from an EMBL/GenBank/DDBJ whole genome shotgun (WGS) entry which is preliminary data.</text>
</comment>
<dbReference type="EMBL" id="LUCM01009708">
    <property type="protein sequence ID" value="KAA0186510.1"/>
    <property type="molecule type" value="Genomic_DNA"/>
</dbReference>
<dbReference type="FunFam" id="3.30.530.20:FF:000001">
    <property type="entry name" value="Phosphatidylinositol transfer protein membrane associated 2"/>
    <property type="match status" value="1"/>
</dbReference>
<keyword evidence="7" id="KW-1185">Reference proteome</keyword>
<gene>
    <name evidence="6" type="ORF">FBUS_01354</name>
</gene>
<dbReference type="SUPFAM" id="SSF55961">
    <property type="entry name" value="Bet v1-like"/>
    <property type="match status" value="1"/>
</dbReference>
<feature type="domain" description="DDHD" evidence="5">
    <location>
        <begin position="684"/>
        <end position="889"/>
    </location>
</feature>
<dbReference type="GO" id="GO:0035091">
    <property type="term" value="F:phosphatidylinositol binding"/>
    <property type="evidence" value="ECO:0007669"/>
    <property type="project" value="TreeGrafter"/>
</dbReference>
<evidence type="ECO:0000313" key="6">
    <source>
        <dbReference type="EMBL" id="KAA0186510.1"/>
    </source>
</evidence>
<sequence length="1272" mass="141841">MLIKEYRICLPLTVEEYRIAQLYMIQKKSREESTGRESGVEIIKNEPYAEGPGGKGQYTYKIYHVGSHLPAWLRNILPPSALRVEEEAWNAYPYTRTIYRVPFVDKLTLDIETHYFDDGGNQDDVFKLSAEEKAARIVDFIDIVNDPVARGEYKTEEDTTLYVSNATGRGPLTSTWRDEFIQAQTVTHERWTRAPTRTADNRKADGPLIPLPKRIMCAYKLCRVEFRYWGMQKRVEQFIHDSALRKTMVRAHRQVWTWQDEWYGLTIEEIRRLEEETARALASKMAEGETSNELNAVNPNPFVENVDSTILPSPTLSIPSVPQSASGTFPDPSAVNSDDRIPGSRIRSASQTLCHDLDPVEAQNLWQTFKRLEHDADILDYEPYGVSDDDDTQSFVSCRSNFTGQTLYASASTSVTEGLHVVAGDEDLNMITPGDGLSTAAHITGQSEKLVLIMVVHGGCLLDAGNELTAKKNDVNTWQRTLETVIANHYPILKHRIAVCLVPCPSGLDDTFRLLTQLKPVPIDPRLPTEMQISRDSIPLGSIPFFLTGSPKYPQMLDELVTRLNSHYAEFLRSGEGQNFHGTVCLMADSVGAILMHDVLHIVARQNDSVLSESNTDGFSLMDAGVRRWRQPITISTLREMDQFSQETVSTNNESSTLVQPGESNSSDSPFPKQNSTTMRPFTLDFHVQCFIMLGSPVGLLLAFRNQMSKIPDPLNKDEQSVLNSELRIAADQVCNLFHPTDPCSFRIEPILHPRFDQITPLYVPQYAFYPLGDSQPTSLIETLVRQAKLFESDLCTRSNWSDGNQLGTTGSVGSTAKNGRSWETATMIAFEALKNVRHNWWGQHRVDYSVHCPDGLQAIMARARARIFHASYWESSDVAAFVLRQLLEILGFSLPETSYAVDMDDDVAVSGLMDLTRTSRSGLAEANTTASSGLSLGSRLNTTNSSVASRFRLRRQGSEGSKNVKSNHRANDVIVGEGEPQVLIARFVFGLLDLVSMTNEKILIQTRSLSGTWTTIGSEITDSSGRVHFQIPDQYRFGVGLHSILLRAESDREHPVQITLAVVPPRTEAVIFSVDGSFAASLSIMGKDPKIRPGAVDVARHWYALGYLIIYLSARPDMQQRRVTSWLANHNFPQGITLFVEGISTDPLRQKGQLLRNICQKVQLKIHCAYGSGKDVNMYRSFNVPSQNIFIVGRISRSQAAQSTPLTRGYAAHLSQLTAGHLLSRPAMGSINNAAGTSHLTFDRSATVRILPQQCDQKSGSSSISSKYCAV</sequence>
<dbReference type="OrthoDB" id="167576at2759"/>
<reference evidence="6" key="1">
    <citation type="submission" date="2019-05" db="EMBL/GenBank/DDBJ databases">
        <title>Annotation for the trematode Fasciolopsis buski.</title>
        <authorList>
            <person name="Choi Y.-J."/>
        </authorList>
    </citation>
    <scope>NUCLEOTIDE SEQUENCE</scope>
    <source>
        <strain evidence="6">HT</strain>
        <tissue evidence="6">Whole worm</tissue>
    </source>
</reference>
<dbReference type="PROSITE" id="PS51043">
    <property type="entry name" value="DDHD"/>
    <property type="match status" value="1"/>
</dbReference>
<evidence type="ECO:0000256" key="2">
    <source>
        <dbReference type="ARBA" id="ARBA00022553"/>
    </source>
</evidence>
<evidence type="ECO:0000256" key="4">
    <source>
        <dbReference type="SAM" id="MobiDB-lite"/>
    </source>
</evidence>
<dbReference type="PRINTS" id="PR00391">
    <property type="entry name" value="PITRANSFER"/>
</dbReference>
<dbReference type="Pfam" id="PF02121">
    <property type="entry name" value="IP_trans"/>
    <property type="match status" value="1"/>
</dbReference>
<keyword evidence="2" id="KW-0597">Phosphoprotein</keyword>
<dbReference type="InterPro" id="IPR004177">
    <property type="entry name" value="DDHD_dom"/>
</dbReference>
<dbReference type="Pfam" id="PF02862">
    <property type="entry name" value="DDHD"/>
    <property type="match status" value="2"/>
</dbReference>
<dbReference type="AlphaFoldDB" id="A0A8E0RLG5"/>
<dbReference type="GO" id="GO:0046872">
    <property type="term" value="F:metal ion binding"/>
    <property type="evidence" value="ECO:0007669"/>
    <property type="project" value="InterPro"/>
</dbReference>
<feature type="region of interest" description="Disordered" evidence="4">
    <location>
        <begin position="319"/>
        <end position="341"/>
    </location>
</feature>
<dbReference type="InterPro" id="IPR001666">
    <property type="entry name" value="PI_transfer"/>
</dbReference>
<evidence type="ECO:0000256" key="1">
    <source>
        <dbReference type="ARBA" id="ARBA00010316"/>
    </source>
</evidence>
<dbReference type="Pfam" id="PF24695">
    <property type="entry name" value="PITM1-3"/>
    <property type="match status" value="1"/>
</dbReference>
<dbReference type="SMART" id="SM00775">
    <property type="entry name" value="LNS2"/>
    <property type="match status" value="1"/>
</dbReference>
<dbReference type="GO" id="GO:0031210">
    <property type="term" value="F:phosphatidylcholine binding"/>
    <property type="evidence" value="ECO:0007669"/>
    <property type="project" value="TreeGrafter"/>
</dbReference>
<feature type="region of interest" description="Disordered" evidence="4">
    <location>
        <begin position="644"/>
        <end position="676"/>
    </location>
</feature>
<organism evidence="6 7">
    <name type="scientific">Fasciolopsis buskii</name>
    <dbReference type="NCBI Taxonomy" id="27845"/>
    <lineage>
        <taxon>Eukaryota</taxon>
        <taxon>Metazoa</taxon>
        <taxon>Spiralia</taxon>
        <taxon>Lophotrochozoa</taxon>
        <taxon>Platyhelminthes</taxon>
        <taxon>Trematoda</taxon>
        <taxon>Digenea</taxon>
        <taxon>Plagiorchiida</taxon>
        <taxon>Echinostomata</taxon>
        <taxon>Echinostomatoidea</taxon>
        <taxon>Fasciolidae</taxon>
        <taxon>Fasciolopsis</taxon>
    </lineage>
</organism>
<dbReference type="Pfam" id="PF24694">
    <property type="entry name" value="LNS2_PITM1-3"/>
    <property type="match status" value="1"/>
</dbReference>
<proteinExistence type="inferred from homology"/>
<dbReference type="Proteomes" id="UP000728185">
    <property type="component" value="Unassembled WGS sequence"/>
</dbReference>
<dbReference type="Gene3D" id="3.30.530.20">
    <property type="match status" value="1"/>
</dbReference>
<comment type="similarity">
    <text evidence="1">Belongs to the PtdIns transfer protein family. PI transfer class IIA subfamily.</text>
</comment>
<dbReference type="InterPro" id="IPR055261">
    <property type="entry name" value="PI_transfer_N"/>
</dbReference>
<evidence type="ECO:0000256" key="3">
    <source>
        <dbReference type="ARBA" id="ARBA00022837"/>
    </source>
</evidence>
<accession>A0A8E0RLG5</accession>
<evidence type="ECO:0000259" key="5">
    <source>
        <dbReference type="PROSITE" id="PS51043"/>
    </source>
</evidence>
<dbReference type="PANTHER" id="PTHR10658">
    <property type="entry name" value="PHOSPHATIDYLINOSITOL TRANSFER PROTEIN"/>
    <property type="match status" value="1"/>
</dbReference>
<dbReference type="InterPro" id="IPR023393">
    <property type="entry name" value="START-like_dom_sf"/>
</dbReference>
<dbReference type="PANTHER" id="PTHR10658:SF81">
    <property type="entry name" value="PROTEIN RETINAL DEGENERATION B"/>
    <property type="match status" value="1"/>
</dbReference>
<name>A0A8E0RLG5_9TREM</name>